<dbReference type="AlphaFoldDB" id="A0A9Q4PVG9"/>
<dbReference type="InterPro" id="IPR010978">
    <property type="entry name" value="tRNA-bd_arm"/>
</dbReference>
<dbReference type="InterPro" id="IPR002317">
    <property type="entry name" value="Ser-tRNA-ligase_type_1"/>
</dbReference>
<dbReference type="PRINTS" id="PR00981">
    <property type="entry name" value="TRNASYNTHSER"/>
</dbReference>
<dbReference type="Proteomes" id="UP001143747">
    <property type="component" value="Unassembled WGS sequence"/>
</dbReference>
<dbReference type="PANTHER" id="PTHR11778">
    <property type="entry name" value="SERYL-TRNA SYNTHETASE"/>
    <property type="match status" value="1"/>
</dbReference>
<keyword evidence="7" id="KW-0963">Cytoplasm</keyword>
<dbReference type="RefSeq" id="WP_274925723.1">
    <property type="nucleotide sequence ID" value="NZ_JAKELO010000002.1"/>
</dbReference>
<feature type="binding site" evidence="8">
    <location>
        <position position="263"/>
    </location>
    <ligand>
        <name>L-serine</name>
        <dbReference type="ChEBI" id="CHEBI:33384"/>
    </ligand>
</feature>
<comment type="function">
    <text evidence="7">Catalyzes the attachment of serine to tRNA(Ser). Is also able to aminoacylate tRNA(Sec) with serine, to form the misacylated tRNA L-seryl-tRNA(Sec), which will be further converted into selenocysteinyl-tRNA(Sec).</text>
</comment>
<comment type="caution">
    <text evidence="12">The sequence shown here is derived from an EMBL/GenBank/DDBJ whole genome shotgun (WGS) entry which is preliminary data.</text>
</comment>
<comment type="catalytic activity">
    <reaction evidence="7">
        <text>tRNA(Ser) + L-serine + ATP = L-seryl-tRNA(Ser) + AMP + diphosphate + H(+)</text>
        <dbReference type="Rhea" id="RHEA:12292"/>
        <dbReference type="Rhea" id="RHEA-COMP:9669"/>
        <dbReference type="Rhea" id="RHEA-COMP:9703"/>
        <dbReference type="ChEBI" id="CHEBI:15378"/>
        <dbReference type="ChEBI" id="CHEBI:30616"/>
        <dbReference type="ChEBI" id="CHEBI:33019"/>
        <dbReference type="ChEBI" id="CHEBI:33384"/>
        <dbReference type="ChEBI" id="CHEBI:78442"/>
        <dbReference type="ChEBI" id="CHEBI:78533"/>
        <dbReference type="ChEBI" id="CHEBI:456215"/>
        <dbReference type="EC" id="6.1.1.11"/>
    </reaction>
</comment>
<keyword evidence="2 7" id="KW-0436">Ligase</keyword>
<evidence type="ECO:0000256" key="6">
    <source>
        <dbReference type="ARBA" id="ARBA00023146"/>
    </source>
</evidence>
<keyword evidence="10" id="KW-0175">Coiled coil</keyword>
<evidence type="ECO:0000256" key="9">
    <source>
        <dbReference type="PIRSR" id="PIRSR001529-2"/>
    </source>
</evidence>
<evidence type="ECO:0000259" key="11">
    <source>
        <dbReference type="PROSITE" id="PS50862"/>
    </source>
</evidence>
<keyword evidence="13" id="KW-1185">Reference proteome</keyword>
<feature type="domain" description="Aminoacyl-transfer RNA synthetases class-II family profile" evidence="11">
    <location>
        <begin position="179"/>
        <end position="412"/>
    </location>
</feature>
<keyword evidence="4 7" id="KW-0067">ATP-binding</keyword>
<dbReference type="Gene3D" id="1.10.287.40">
    <property type="entry name" value="Serine-tRNA synthetase, tRNA binding domain"/>
    <property type="match status" value="1"/>
</dbReference>
<dbReference type="Pfam" id="PF00587">
    <property type="entry name" value="tRNA-synt_2b"/>
    <property type="match status" value="1"/>
</dbReference>
<dbReference type="InterPro" id="IPR015866">
    <property type="entry name" value="Ser-tRNA-synth_1_N"/>
</dbReference>
<keyword evidence="6 7" id="KW-0030">Aminoacyl-tRNA synthetase</keyword>
<evidence type="ECO:0000256" key="1">
    <source>
        <dbReference type="ARBA" id="ARBA00004496"/>
    </source>
</evidence>
<comment type="pathway">
    <text evidence="7">Aminoacyl-tRNA biosynthesis; selenocysteinyl-tRNA(Sec) biosynthesis; L-seryl-tRNA(Sec) from L-serine and tRNA(Sec): step 1/1.</text>
</comment>
<reference evidence="12" key="1">
    <citation type="submission" date="2022-01" db="EMBL/GenBank/DDBJ databases">
        <title>Draft genome of Methanogenium marinum DSM 15558.</title>
        <authorList>
            <person name="Chen S.-C."/>
            <person name="You Y.-T."/>
        </authorList>
    </citation>
    <scope>NUCLEOTIDE SEQUENCE</scope>
    <source>
        <strain evidence="12">DSM 15558</strain>
    </source>
</reference>
<protein>
    <recommendedName>
        <fullName evidence="7">Serine--tRNA ligase</fullName>
        <ecNumber evidence="7">6.1.1.11</ecNumber>
    </recommendedName>
    <alternativeName>
        <fullName evidence="7">Seryl-tRNA synthetase</fullName>
        <shortName evidence="7">SerRS</shortName>
    </alternativeName>
    <alternativeName>
        <fullName evidence="7">Seryl-tRNA(Ser/Sec) synthetase</fullName>
    </alternativeName>
</protein>
<comment type="subunit">
    <text evidence="7">Homodimer. The tRNA molecule binds across the dimer.</text>
</comment>
<dbReference type="InterPro" id="IPR002314">
    <property type="entry name" value="aa-tRNA-synt_IIb"/>
</dbReference>
<feature type="binding site" evidence="7">
    <location>
        <position position="387"/>
    </location>
    <ligand>
        <name>L-serine</name>
        <dbReference type="ChEBI" id="CHEBI:33384"/>
    </ligand>
</feature>
<dbReference type="NCBIfam" id="TIGR00414">
    <property type="entry name" value="serS"/>
    <property type="match status" value="1"/>
</dbReference>
<evidence type="ECO:0000256" key="4">
    <source>
        <dbReference type="ARBA" id="ARBA00022840"/>
    </source>
</evidence>
<dbReference type="InterPro" id="IPR042103">
    <property type="entry name" value="SerRS_1_N_sf"/>
</dbReference>
<proteinExistence type="inferred from homology"/>
<feature type="binding site" evidence="7 9">
    <location>
        <begin position="350"/>
        <end position="353"/>
    </location>
    <ligand>
        <name>ATP</name>
        <dbReference type="ChEBI" id="CHEBI:30616"/>
    </ligand>
</feature>
<organism evidence="12 13">
    <name type="scientific">Methanogenium marinum</name>
    <dbReference type="NCBI Taxonomy" id="348610"/>
    <lineage>
        <taxon>Archaea</taxon>
        <taxon>Methanobacteriati</taxon>
        <taxon>Methanobacteriota</taxon>
        <taxon>Stenosarchaea group</taxon>
        <taxon>Methanomicrobia</taxon>
        <taxon>Methanomicrobiales</taxon>
        <taxon>Methanomicrobiaceae</taxon>
        <taxon>Methanogenium</taxon>
    </lineage>
</organism>
<dbReference type="EC" id="6.1.1.11" evidence="7"/>
<dbReference type="PIRSF" id="PIRSF001529">
    <property type="entry name" value="Ser-tRNA-synth_IIa"/>
    <property type="match status" value="1"/>
</dbReference>
<dbReference type="PROSITE" id="PS50862">
    <property type="entry name" value="AA_TRNA_LIGASE_II"/>
    <property type="match status" value="1"/>
</dbReference>
<comment type="catalytic activity">
    <reaction evidence="7">
        <text>tRNA(Sec) + L-serine + ATP = L-seryl-tRNA(Sec) + AMP + diphosphate + H(+)</text>
        <dbReference type="Rhea" id="RHEA:42580"/>
        <dbReference type="Rhea" id="RHEA-COMP:9742"/>
        <dbReference type="Rhea" id="RHEA-COMP:10128"/>
        <dbReference type="ChEBI" id="CHEBI:15378"/>
        <dbReference type="ChEBI" id="CHEBI:30616"/>
        <dbReference type="ChEBI" id="CHEBI:33019"/>
        <dbReference type="ChEBI" id="CHEBI:33384"/>
        <dbReference type="ChEBI" id="CHEBI:78442"/>
        <dbReference type="ChEBI" id="CHEBI:78533"/>
        <dbReference type="ChEBI" id="CHEBI:456215"/>
        <dbReference type="EC" id="6.1.1.11"/>
    </reaction>
</comment>
<dbReference type="SUPFAM" id="SSF55681">
    <property type="entry name" value="Class II aaRS and biotin synthetases"/>
    <property type="match status" value="1"/>
</dbReference>
<dbReference type="GO" id="GO:0004828">
    <property type="term" value="F:serine-tRNA ligase activity"/>
    <property type="evidence" value="ECO:0007669"/>
    <property type="project" value="UniProtKB-UniRule"/>
</dbReference>
<dbReference type="GO" id="GO:0016260">
    <property type="term" value="P:selenocysteine biosynthetic process"/>
    <property type="evidence" value="ECO:0007669"/>
    <property type="project" value="UniProtKB-UniRule"/>
</dbReference>
<dbReference type="InterPro" id="IPR006195">
    <property type="entry name" value="aa-tRNA-synth_II"/>
</dbReference>
<dbReference type="GO" id="GO:0005524">
    <property type="term" value="F:ATP binding"/>
    <property type="evidence" value="ECO:0007669"/>
    <property type="project" value="UniProtKB-UniRule"/>
</dbReference>
<feature type="binding site" evidence="7">
    <location>
        <position position="279"/>
    </location>
    <ligand>
        <name>ATP</name>
        <dbReference type="ChEBI" id="CHEBI:30616"/>
    </ligand>
</feature>
<dbReference type="InterPro" id="IPR033729">
    <property type="entry name" value="SerRS_core"/>
</dbReference>
<evidence type="ECO:0000256" key="5">
    <source>
        <dbReference type="ARBA" id="ARBA00022917"/>
    </source>
</evidence>
<keyword evidence="5 7" id="KW-0648">Protein biosynthesis</keyword>
<dbReference type="EMBL" id="JAKELO010000002">
    <property type="protein sequence ID" value="MDE4908005.1"/>
    <property type="molecule type" value="Genomic_DNA"/>
</dbReference>
<evidence type="ECO:0000256" key="7">
    <source>
        <dbReference type="HAMAP-Rule" id="MF_00176"/>
    </source>
</evidence>
<accession>A0A9Q4PVG9</accession>
<dbReference type="GO" id="GO:0006434">
    <property type="term" value="P:seryl-tRNA aminoacylation"/>
    <property type="evidence" value="ECO:0007669"/>
    <property type="project" value="UniProtKB-UniRule"/>
</dbReference>
<feature type="binding site" evidence="8">
    <location>
        <position position="232"/>
    </location>
    <ligand>
        <name>L-serine</name>
        <dbReference type="ChEBI" id="CHEBI:33384"/>
    </ligand>
</feature>
<feature type="binding site" evidence="7 9">
    <location>
        <begin position="263"/>
        <end position="265"/>
    </location>
    <ligand>
        <name>ATP</name>
        <dbReference type="ChEBI" id="CHEBI:30616"/>
    </ligand>
</feature>
<evidence type="ECO:0000256" key="2">
    <source>
        <dbReference type="ARBA" id="ARBA00022598"/>
    </source>
</evidence>
<feature type="site" description="Important for serine binding" evidence="8">
    <location>
        <position position="387"/>
    </location>
</feature>
<comment type="similarity">
    <text evidence="7">Belongs to the class-II aminoacyl-tRNA synthetase family. Type-1 seryl-tRNA synthetase subfamily.</text>
</comment>
<feature type="binding site" evidence="8">
    <location>
        <position position="385"/>
    </location>
    <ligand>
        <name>L-serine</name>
        <dbReference type="ChEBI" id="CHEBI:33384"/>
    </ligand>
</feature>
<name>A0A9Q4PVG9_9EURY</name>
<dbReference type="GO" id="GO:0005737">
    <property type="term" value="C:cytoplasm"/>
    <property type="evidence" value="ECO:0007669"/>
    <property type="project" value="UniProtKB-SubCell"/>
</dbReference>
<feature type="binding site" evidence="7">
    <location>
        <begin position="232"/>
        <end position="234"/>
    </location>
    <ligand>
        <name>L-serine</name>
        <dbReference type="ChEBI" id="CHEBI:33384"/>
    </ligand>
</feature>
<feature type="coiled-coil region" evidence="10">
    <location>
        <begin position="47"/>
        <end position="105"/>
    </location>
</feature>
<dbReference type="InterPro" id="IPR045864">
    <property type="entry name" value="aa-tRNA-synth_II/BPL/LPL"/>
</dbReference>
<evidence type="ECO:0000313" key="13">
    <source>
        <dbReference type="Proteomes" id="UP001143747"/>
    </source>
</evidence>
<dbReference type="CDD" id="cd00770">
    <property type="entry name" value="SerRS_core"/>
    <property type="match status" value="1"/>
</dbReference>
<gene>
    <name evidence="7 12" type="primary">serS</name>
    <name evidence="12" type="ORF">L0665_05205</name>
</gene>
<dbReference type="Gene3D" id="3.30.930.10">
    <property type="entry name" value="Bira Bifunctional Protein, Domain 2"/>
    <property type="match status" value="1"/>
</dbReference>
<feature type="binding site" evidence="7 8">
    <location>
        <position position="286"/>
    </location>
    <ligand>
        <name>L-serine</name>
        <dbReference type="ChEBI" id="CHEBI:33384"/>
    </ligand>
</feature>
<evidence type="ECO:0000256" key="3">
    <source>
        <dbReference type="ARBA" id="ARBA00022741"/>
    </source>
</evidence>
<feature type="binding site" evidence="9">
    <location>
        <begin position="279"/>
        <end position="282"/>
    </location>
    <ligand>
        <name>ATP</name>
        <dbReference type="ChEBI" id="CHEBI:30616"/>
    </ligand>
</feature>
<evidence type="ECO:0000313" key="12">
    <source>
        <dbReference type="EMBL" id="MDE4908005.1"/>
    </source>
</evidence>
<evidence type="ECO:0000256" key="8">
    <source>
        <dbReference type="PIRSR" id="PIRSR001529-1"/>
    </source>
</evidence>
<comment type="domain">
    <text evidence="7">Consists of two distinct domains, a catalytic core and a N-terminal extension that is involved in tRNA binding.</text>
</comment>
<evidence type="ECO:0000256" key="10">
    <source>
        <dbReference type="SAM" id="Coils"/>
    </source>
</evidence>
<dbReference type="HAMAP" id="MF_00176">
    <property type="entry name" value="Ser_tRNA_synth_type1"/>
    <property type="match status" value="1"/>
</dbReference>
<sequence>MLELKFIRNNPDVVRADLTKRGDVEKLAWIDDLLEKDVQSREMQIEINTMRNRRNIISRDIKEAKKAKQDISGFLEEAKSLPAKIKEAEAEIEEINKKIKFYQMRIPNLLHESVPVGADDTENAEIKRWGEPVVPSFQLKNHGELAVEKGLAEFERAAKISGAGFYMLKGNLALMDLALQRLALDVLGERGYTPVIPPYMMNRAAYEGVTDLGDFENVMYAIDGEDEFLIATSEHPMAAMYMDEIFDEKDLPLRLAGVSPCFRREIGSHGIDTRGLFRVHQFNKVEQFVYCKPEDSWALHEELLKNSEDIFQMLGLPYRVVNICTGDIGTVAAKKYDMEVWMPREEAYREVVSCSNCTAYQSVRLNIRARDAHDFENKYPLHTLNSTAVATTRTIRAIMENYQEEDGTVVIPEVLRPYMNGAETL</sequence>
<dbReference type="SUPFAM" id="SSF46589">
    <property type="entry name" value="tRNA-binding arm"/>
    <property type="match status" value="1"/>
</dbReference>
<comment type="subcellular location">
    <subcellularLocation>
        <location evidence="1 7">Cytoplasm</location>
    </subcellularLocation>
</comment>
<keyword evidence="3 7" id="KW-0547">Nucleotide-binding</keyword>
<dbReference type="Pfam" id="PF02403">
    <property type="entry name" value="Seryl_tRNA_N"/>
    <property type="match status" value="1"/>
</dbReference>